<accession>A0ABN9Q379</accession>
<dbReference type="EMBL" id="CAUYUJ010001780">
    <property type="protein sequence ID" value="CAK0797591.1"/>
    <property type="molecule type" value="Genomic_DNA"/>
</dbReference>
<feature type="region of interest" description="Disordered" evidence="1">
    <location>
        <begin position="303"/>
        <end position="325"/>
    </location>
</feature>
<evidence type="ECO:0000313" key="2">
    <source>
        <dbReference type="EMBL" id="CAK0797591.1"/>
    </source>
</evidence>
<gene>
    <name evidence="2" type="ORF">PCOR1329_LOCUS6628</name>
</gene>
<keyword evidence="3" id="KW-1185">Reference proteome</keyword>
<sequence>MALALRPQHAAVGVLAAVALRHADLLYQAVLHQAGWGGAGADLVAAVSAARSAAEAATIAAAAATGAGAAREEECPHTREWLGLPEPPACPPPAACECSYPAPPPAADDPWEPADQAWQLLGAALGHVRMASRRVRQPLRAGSAVRAEEENVPKWNGLAALRLASGRVVEEEAYWSELLPGSYAAVFYSDDEVWHERLLLGQVDDHHWVIETPGHDVYIENMLCTSPADGPRHAVQLADDGSLPVFLMGKTHCFKEYPDEAGLREKMLCAAEVAQQAGYDEPLRSKYLRATGERVPVEMAAPVKRRHRHKGPPLPPPSLPPPEEVRSDIGLELARPEDVGGAAGQPAGMGCEGTATPLPLEPDRAVRWVSMATCHRAAGVLRRGDDVQLADSDMVMGERALRRLPDGQVPAACAPHSLDHSQDVRLGGDGADAWVLSPVTYDPGGRRWSEFSAALSRVRVEPMDDLPLEGLFQYVRDHGWTFDARQTKWAMEQRIQLDSTAFLMRDLVGLALDLSVCYDQCDGGSLASVEVLVRLCQLVETTSGALQLEGLERYLGRDRTGGLRRGAALNPAPAQCATDRTTAETEVMKQRRKAREYADAANKNKGKKGDGKGHPRGKAAPRRPLAEVYSDIRALRPAGAPEPGNSFIPQEALIELLGSTPSPYCNGDETSPVRPESRDLVSLARGGRHPSAASDQWTNAPSDLLRQLTENQRDARLRQPREVQQTWQDDGLPTLCGGEIWKNDRGKGIFRPGIRIVAGCRFSSQHFREAPKAHLFSGSSFAEVEVPGDKQMWCAGGDVQNALYQHRTPAWLQPYFGLGPASAGEVGVSRLDGQTVSGDLWVYPLMNVVPMGWKWALCIVQRIRETALDSVPELGPRRRAVDFRPPPDPGEGAVRVGNVLVEGYDQQEVAHLRRAARAALQKAGYATRDETDAAESMQVLGVEQQGLPGRVAESAGRHWKLLLALEWMDPPTLA</sequence>
<dbReference type="Proteomes" id="UP001189429">
    <property type="component" value="Unassembled WGS sequence"/>
</dbReference>
<feature type="region of interest" description="Disordered" evidence="1">
    <location>
        <begin position="588"/>
        <end position="625"/>
    </location>
</feature>
<name>A0ABN9Q379_9DINO</name>
<comment type="caution">
    <text evidence="2">The sequence shown here is derived from an EMBL/GenBank/DDBJ whole genome shotgun (WGS) entry which is preliminary data.</text>
</comment>
<evidence type="ECO:0000256" key="1">
    <source>
        <dbReference type="SAM" id="MobiDB-lite"/>
    </source>
</evidence>
<organism evidence="2 3">
    <name type="scientific">Prorocentrum cordatum</name>
    <dbReference type="NCBI Taxonomy" id="2364126"/>
    <lineage>
        <taxon>Eukaryota</taxon>
        <taxon>Sar</taxon>
        <taxon>Alveolata</taxon>
        <taxon>Dinophyceae</taxon>
        <taxon>Prorocentrales</taxon>
        <taxon>Prorocentraceae</taxon>
        <taxon>Prorocentrum</taxon>
    </lineage>
</organism>
<reference evidence="2" key="1">
    <citation type="submission" date="2023-10" db="EMBL/GenBank/DDBJ databases">
        <authorList>
            <person name="Chen Y."/>
            <person name="Shah S."/>
            <person name="Dougan E. K."/>
            <person name="Thang M."/>
            <person name="Chan C."/>
        </authorList>
    </citation>
    <scope>NUCLEOTIDE SEQUENCE [LARGE SCALE GENOMIC DNA]</scope>
</reference>
<proteinExistence type="predicted"/>
<evidence type="ECO:0000313" key="3">
    <source>
        <dbReference type="Proteomes" id="UP001189429"/>
    </source>
</evidence>
<feature type="compositionally biased region" description="Pro residues" evidence="1">
    <location>
        <begin position="312"/>
        <end position="322"/>
    </location>
</feature>
<protein>
    <submittedName>
        <fullName evidence="2">Uncharacterized protein</fullName>
    </submittedName>
</protein>